<reference evidence="1" key="2">
    <citation type="journal article" date="2023" name="IMA Fungus">
        <title>Comparative genomic study of the Penicillium genus elucidates a diverse pangenome and 15 lateral gene transfer events.</title>
        <authorList>
            <person name="Petersen C."/>
            <person name="Sorensen T."/>
            <person name="Nielsen M.R."/>
            <person name="Sondergaard T.E."/>
            <person name="Sorensen J.L."/>
            <person name="Fitzpatrick D.A."/>
            <person name="Frisvad J.C."/>
            <person name="Nielsen K.L."/>
        </authorList>
    </citation>
    <scope>NUCLEOTIDE SEQUENCE</scope>
    <source>
        <strain evidence="1">IBT 17660</strain>
    </source>
</reference>
<sequence>MKLLKTFKRTWGYPMEPHNGHLPEDKKVCLCSGVDRIISRAFTGAVGKSEGRTIASFGELSPDHSADGAIIASLQLERGLCCFVLIGR</sequence>
<evidence type="ECO:0000313" key="2">
    <source>
        <dbReference type="Proteomes" id="UP001147760"/>
    </source>
</evidence>
<comment type="caution">
    <text evidence="1">The sequence shown here is derived from an EMBL/GenBank/DDBJ whole genome shotgun (WGS) entry which is preliminary data.</text>
</comment>
<proteinExistence type="predicted"/>
<dbReference type="AlphaFoldDB" id="A0A9W9WFR1"/>
<evidence type="ECO:0000313" key="1">
    <source>
        <dbReference type="EMBL" id="KAJ5457339.1"/>
    </source>
</evidence>
<accession>A0A9W9WFR1</accession>
<keyword evidence="2" id="KW-1185">Reference proteome</keyword>
<protein>
    <submittedName>
        <fullName evidence="1">Uncharacterized protein</fullName>
    </submittedName>
</protein>
<reference evidence="1" key="1">
    <citation type="submission" date="2022-12" db="EMBL/GenBank/DDBJ databases">
        <authorList>
            <person name="Petersen C."/>
        </authorList>
    </citation>
    <scope>NUCLEOTIDE SEQUENCE</scope>
    <source>
        <strain evidence="1">IBT 17660</strain>
    </source>
</reference>
<gene>
    <name evidence="1" type="ORF">N7530_012613</name>
</gene>
<dbReference type="EMBL" id="JAPWDO010000009">
    <property type="protein sequence ID" value="KAJ5457339.1"/>
    <property type="molecule type" value="Genomic_DNA"/>
</dbReference>
<dbReference type="Proteomes" id="UP001147760">
    <property type="component" value="Unassembled WGS sequence"/>
</dbReference>
<name>A0A9W9WFR1_9EURO</name>
<organism evidence="1 2">
    <name type="scientific">Penicillium desertorum</name>
    <dbReference type="NCBI Taxonomy" id="1303715"/>
    <lineage>
        <taxon>Eukaryota</taxon>
        <taxon>Fungi</taxon>
        <taxon>Dikarya</taxon>
        <taxon>Ascomycota</taxon>
        <taxon>Pezizomycotina</taxon>
        <taxon>Eurotiomycetes</taxon>
        <taxon>Eurotiomycetidae</taxon>
        <taxon>Eurotiales</taxon>
        <taxon>Aspergillaceae</taxon>
        <taxon>Penicillium</taxon>
    </lineage>
</organism>